<reference evidence="9" key="1">
    <citation type="submission" date="2017-04" db="EMBL/GenBank/DDBJ databases">
        <authorList>
            <person name="Varghese N."/>
            <person name="Submissions S."/>
        </authorList>
    </citation>
    <scope>NUCLEOTIDE SEQUENCE [LARGE SCALE GENOMIC DNA]</scope>
    <source>
        <strain evidence="9">UI2</strain>
    </source>
</reference>
<keyword evidence="4 6" id="KW-1133">Transmembrane helix</keyword>
<feature type="transmembrane region" description="Helical" evidence="6">
    <location>
        <begin position="753"/>
        <end position="772"/>
    </location>
</feature>
<dbReference type="Proteomes" id="UP000194469">
    <property type="component" value="Unassembled WGS sequence"/>
</dbReference>
<sequence length="788" mass="85692">MVKALDLKLMRDLWRMRGQVMAIALVLAAASATFVLSLGVHLSLTETRDAYYAQSAFADIFVDLTRAPRSIVTRVADIPGVRRAEGSIRQYATLVLPERSAPARALINALDDRGSTVLNRLTLRAGRLPDRDRPGEVVADEAFVKANGFALGARLDAVIYGRKQPLTIVGVGLSPDYIYSIAPGDLIPDNSRFGIFWMSEKALEAATGRSGAINRITLTVERGASEAEIIRRLDLLLAPYGGTGAYGRADHISHAFLDNELMQLEAMTRVIPPVFLIVSTFLVYIVLGRLIRTERTLIGLIKAFGYPDRAIAWHYLKFALVTALVATLIGSLAGIWMGRGMTSLYAEYYRFPILRYHISPAVFVGAAILAAGSAGLGALGGMRAAVQLSPAVAMAPPPPPVYRSGAVERIGRLAGLSVIGHMILRHIARWPARSAMTIFGVALSMGLLFATMQFLDSSRAMLDSYFFRSQRHDLIVTFTEPRGPDAVFALAQLPGVLRFEATRAIAVKLHSENRTERTAIEAAPARSQLLAHIDRNGREISLPPAGLMLSRQLADQLGVRAGDTLDLEMLGGRRTQLRMPVATIVDEFVGARAYASEATLDRIARDAAPVGAALLRIDPAARESILNALKGMPAVLGVTERDAALRLFERMIDDNLFTMLFFYIGFASAITVGVVYNSARILFSERAHELATLRVLGYHRREVALILLGELALLVVAAVPVGCLIGYWMAQLMTAMFSSDLFRLPFAPARSTYGYAILVVLAAAMATAALVARRVLGLDMIRVLKARE</sequence>
<dbReference type="PANTHER" id="PTHR30287:SF1">
    <property type="entry name" value="INNER MEMBRANE PROTEIN"/>
    <property type="match status" value="1"/>
</dbReference>
<dbReference type="AlphaFoldDB" id="A0A1Y6FVC1"/>
<feature type="transmembrane region" description="Helical" evidence="6">
    <location>
        <begin position="357"/>
        <end position="379"/>
    </location>
</feature>
<keyword evidence="3 6" id="KW-0812">Transmembrane</keyword>
<name>A0A1Y6FVC1_9SPHN</name>
<evidence type="ECO:0000313" key="8">
    <source>
        <dbReference type="EMBL" id="SMQ79552.1"/>
    </source>
</evidence>
<feature type="transmembrane region" description="Helical" evidence="6">
    <location>
        <begin position="270"/>
        <end position="291"/>
    </location>
</feature>
<dbReference type="GO" id="GO:0005886">
    <property type="term" value="C:plasma membrane"/>
    <property type="evidence" value="ECO:0007669"/>
    <property type="project" value="UniProtKB-SubCell"/>
</dbReference>
<evidence type="ECO:0000256" key="6">
    <source>
        <dbReference type="SAM" id="Phobius"/>
    </source>
</evidence>
<feature type="transmembrane region" description="Helical" evidence="6">
    <location>
        <begin position="704"/>
        <end position="730"/>
    </location>
</feature>
<gene>
    <name evidence="8" type="ORF">SAMN06295984_3429</name>
</gene>
<dbReference type="GeneID" id="303003452"/>
<dbReference type="EMBL" id="FXWL01000006">
    <property type="protein sequence ID" value="SMQ79552.1"/>
    <property type="molecule type" value="Genomic_DNA"/>
</dbReference>
<protein>
    <submittedName>
        <fullName evidence="8">Putative ABC transport system permease protein</fullName>
    </submittedName>
</protein>
<evidence type="ECO:0000259" key="7">
    <source>
        <dbReference type="Pfam" id="PF02687"/>
    </source>
</evidence>
<dbReference type="InterPro" id="IPR038766">
    <property type="entry name" value="Membrane_comp_ABC_pdt"/>
</dbReference>
<dbReference type="PANTHER" id="PTHR30287">
    <property type="entry name" value="MEMBRANE COMPONENT OF PREDICTED ABC SUPERFAMILY METABOLITE UPTAKE TRANSPORTER"/>
    <property type="match status" value="1"/>
</dbReference>
<feature type="transmembrane region" description="Helical" evidence="6">
    <location>
        <begin position="660"/>
        <end position="683"/>
    </location>
</feature>
<dbReference type="Pfam" id="PF02687">
    <property type="entry name" value="FtsX"/>
    <property type="match status" value="2"/>
</dbReference>
<keyword evidence="2" id="KW-1003">Cell membrane</keyword>
<evidence type="ECO:0000256" key="2">
    <source>
        <dbReference type="ARBA" id="ARBA00022475"/>
    </source>
</evidence>
<organism evidence="8 9">
    <name type="scientific">Sphingopyxis terrae subsp. ummariensis</name>
    <dbReference type="NCBI Taxonomy" id="429001"/>
    <lineage>
        <taxon>Bacteria</taxon>
        <taxon>Pseudomonadati</taxon>
        <taxon>Pseudomonadota</taxon>
        <taxon>Alphaproteobacteria</taxon>
        <taxon>Sphingomonadales</taxon>
        <taxon>Sphingomonadaceae</taxon>
        <taxon>Sphingopyxis</taxon>
    </lineage>
</organism>
<accession>A0A1Y6FVC1</accession>
<evidence type="ECO:0000313" key="9">
    <source>
        <dbReference type="Proteomes" id="UP000194469"/>
    </source>
</evidence>
<evidence type="ECO:0000256" key="5">
    <source>
        <dbReference type="ARBA" id="ARBA00023136"/>
    </source>
</evidence>
<feature type="domain" description="ABC3 transporter permease C-terminal" evidence="7">
    <location>
        <begin position="274"/>
        <end position="378"/>
    </location>
</feature>
<evidence type="ECO:0000256" key="3">
    <source>
        <dbReference type="ARBA" id="ARBA00022692"/>
    </source>
</evidence>
<feature type="transmembrane region" description="Helical" evidence="6">
    <location>
        <begin position="312"/>
        <end position="337"/>
    </location>
</feature>
<feature type="transmembrane region" description="Helical" evidence="6">
    <location>
        <begin position="435"/>
        <end position="455"/>
    </location>
</feature>
<feature type="domain" description="ABC3 transporter permease C-terminal" evidence="7">
    <location>
        <begin position="662"/>
        <end position="778"/>
    </location>
</feature>
<proteinExistence type="predicted"/>
<evidence type="ECO:0000256" key="1">
    <source>
        <dbReference type="ARBA" id="ARBA00004651"/>
    </source>
</evidence>
<evidence type="ECO:0000256" key="4">
    <source>
        <dbReference type="ARBA" id="ARBA00022989"/>
    </source>
</evidence>
<comment type="subcellular location">
    <subcellularLocation>
        <location evidence="1">Cell membrane</location>
        <topology evidence="1">Multi-pass membrane protein</topology>
    </subcellularLocation>
</comment>
<keyword evidence="5 6" id="KW-0472">Membrane</keyword>
<keyword evidence="9" id="KW-1185">Reference proteome</keyword>
<dbReference type="RefSeq" id="WP_242664891.1">
    <property type="nucleotide sequence ID" value="NZ_FXWL01000006.1"/>
</dbReference>
<dbReference type="InterPro" id="IPR003838">
    <property type="entry name" value="ABC3_permease_C"/>
</dbReference>